<feature type="non-terminal residue" evidence="3">
    <location>
        <position position="135"/>
    </location>
</feature>
<sequence length="135" mass="15677">MLTWSPFTWTRQAHFSNILCCTFLECHQSPTHISDRAVLAKFMLSIRQQPSFCLNMRIPNQGDLSVRHAVVEWQLVLEQRANLELKVELEHLREQIKALQRQVDDPRSSQASRQLRPEQSFETNNHGSGKPLASR</sequence>
<accession>A0A6J3MJY6</accession>
<gene>
    <name evidence="3" type="ORF">K489DRAFT_375350</name>
</gene>
<name>A0A6J3MJY6_9PEZI</name>
<organism evidence="3">
    <name type="scientific">Dissoconium aciculare CBS 342.82</name>
    <dbReference type="NCBI Taxonomy" id="1314786"/>
    <lineage>
        <taxon>Eukaryota</taxon>
        <taxon>Fungi</taxon>
        <taxon>Dikarya</taxon>
        <taxon>Ascomycota</taxon>
        <taxon>Pezizomycotina</taxon>
        <taxon>Dothideomycetes</taxon>
        <taxon>Dothideomycetidae</taxon>
        <taxon>Mycosphaerellales</taxon>
        <taxon>Dissoconiaceae</taxon>
        <taxon>Dissoconium</taxon>
    </lineage>
</organism>
<evidence type="ECO:0000313" key="3">
    <source>
        <dbReference type="RefSeq" id="XP_033464298.1"/>
    </source>
</evidence>
<proteinExistence type="predicted"/>
<dbReference type="RefSeq" id="XP_033464298.1">
    <property type="nucleotide sequence ID" value="XM_033603669.1"/>
</dbReference>
<feature type="region of interest" description="Disordered" evidence="1">
    <location>
        <begin position="100"/>
        <end position="135"/>
    </location>
</feature>
<protein>
    <submittedName>
        <fullName evidence="3">Uncharacterized protein</fullName>
    </submittedName>
</protein>
<keyword evidence="2" id="KW-1185">Reference proteome</keyword>
<reference evidence="3" key="2">
    <citation type="submission" date="2020-04" db="EMBL/GenBank/DDBJ databases">
        <authorList>
            <consortium name="NCBI Genome Project"/>
        </authorList>
    </citation>
    <scope>NUCLEOTIDE SEQUENCE</scope>
    <source>
        <strain evidence="3">CBS 342.82</strain>
    </source>
</reference>
<reference evidence="3" key="1">
    <citation type="submission" date="2020-01" db="EMBL/GenBank/DDBJ databases">
        <authorList>
            <consortium name="DOE Joint Genome Institute"/>
            <person name="Haridas S."/>
            <person name="Albert R."/>
            <person name="Binder M."/>
            <person name="Bloem J."/>
            <person name="Labutti K."/>
            <person name="Salamov A."/>
            <person name="Andreopoulos B."/>
            <person name="Baker S.E."/>
            <person name="Barry K."/>
            <person name="Bills G."/>
            <person name="Bluhm B.H."/>
            <person name="Cannon C."/>
            <person name="Castanera R."/>
            <person name="Culley D.E."/>
            <person name="Daum C."/>
            <person name="Ezra D."/>
            <person name="Gonzalez J.B."/>
            <person name="Henrissat B."/>
            <person name="Kuo A."/>
            <person name="Liang C."/>
            <person name="Lipzen A."/>
            <person name="Lutzoni F."/>
            <person name="Magnuson J."/>
            <person name="Mondo S."/>
            <person name="Nolan M."/>
            <person name="Ohm R."/>
            <person name="Pangilinan J."/>
            <person name="Park H.-J."/>
            <person name="Ramirez L."/>
            <person name="Alfaro M."/>
            <person name="Sun H."/>
            <person name="Tritt A."/>
            <person name="Yoshinaga Y."/>
            <person name="Zwiers L.-H."/>
            <person name="Turgeon B.G."/>
            <person name="Goodwin S.B."/>
            <person name="Spatafora J.W."/>
            <person name="Crous P.W."/>
            <person name="Grigoriev I.V."/>
        </authorList>
    </citation>
    <scope>NUCLEOTIDE SEQUENCE</scope>
    <source>
        <strain evidence="3">CBS 342.82</strain>
    </source>
</reference>
<dbReference type="AlphaFoldDB" id="A0A6J3MJY6"/>
<dbReference type="GeneID" id="54361469"/>
<evidence type="ECO:0000256" key="1">
    <source>
        <dbReference type="SAM" id="MobiDB-lite"/>
    </source>
</evidence>
<reference evidence="3" key="3">
    <citation type="submission" date="2025-08" db="UniProtKB">
        <authorList>
            <consortium name="RefSeq"/>
        </authorList>
    </citation>
    <scope>IDENTIFICATION</scope>
    <source>
        <strain evidence="3">CBS 342.82</strain>
    </source>
</reference>
<evidence type="ECO:0000313" key="2">
    <source>
        <dbReference type="Proteomes" id="UP000504637"/>
    </source>
</evidence>
<dbReference type="Proteomes" id="UP000504637">
    <property type="component" value="Unplaced"/>
</dbReference>